<reference evidence="2 3" key="1">
    <citation type="submission" date="2023-10" db="EMBL/GenBank/DDBJ databases">
        <title>Clonality and diversity in the soft rot Dickeya solani phytopathogen.</title>
        <authorList>
            <person name="Pedron J."/>
            <person name="Van Gijisegem F."/>
            <person name="Portier P."/>
            <person name="Taghouti G."/>
        </authorList>
    </citation>
    <scope>NUCLEOTIDE SEQUENCE [LARGE SCALE GENOMIC DNA]</scope>
    <source>
        <strain evidence="2 3">FVG2-MFV017-A9</strain>
    </source>
</reference>
<evidence type="ECO:0000259" key="1">
    <source>
        <dbReference type="Pfam" id="PF08805"/>
    </source>
</evidence>
<evidence type="ECO:0000313" key="2">
    <source>
        <dbReference type="EMBL" id="MDV7042873.1"/>
    </source>
</evidence>
<dbReference type="Pfam" id="PF08805">
    <property type="entry name" value="PilS"/>
    <property type="match status" value="1"/>
</dbReference>
<sequence length="38" mass="3842">MANTWKGYDTLATAASGPSGTAGSTFTITYKGVLVAEC</sequence>
<protein>
    <submittedName>
        <fullName evidence="2">Type 4 pilus major pilin</fullName>
    </submittedName>
</protein>
<keyword evidence="3" id="KW-1185">Reference proteome</keyword>
<comment type="caution">
    <text evidence="2">The sequence shown here is derived from an EMBL/GenBank/DDBJ whole genome shotgun (WGS) entry which is preliminary data.</text>
</comment>
<evidence type="ECO:0000313" key="3">
    <source>
        <dbReference type="Proteomes" id="UP001187868"/>
    </source>
</evidence>
<dbReference type="Proteomes" id="UP001187868">
    <property type="component" value="Unassembled WGS sequence"/>
</dbReference>
<feature type="domain" description="Type 4 secretion system PilS N-terminal" evidence="1">
    <location>
        <begin position="1"/>
        <end position="38"/>
    </location>
</feature>
<gene>
    <name evidence="2" type="ORF">RUJ08_12130</name>
</gene>
<proteinExistence type="predicted"/>
<name>A0ABU4EFS1_9GAMM</name>
<accession>A0ABU4EFS1</accession>
<dbReference type="EMBL" id="JAWLLM010000012">
    <property type="protein sequence ID" value="MDV7042873.1"/>
    <property type="molecule type" value="Genomic_DNA"/>
</dbReference>
<organism evidence="2 3">
    <name type="scientific">Dickeya solani</name>
    <dbReference type="NCBI Taxonomy" id="1089444"/>
    <lineage>
        <taxon>Bacteria</taxon>
        <taxon>Pseudomonadati</taxon>
        <taxon>Pseudomonadota</taxon>
        <taxon>Gammaproteobacteria</taxon>
        <taxon>Enterobacterales</taxon>
        <taxon>Pectobacteriaceae</taxon>
        <taxon>Dickeya</taxon>
    </lineage>
</organism>
<dbReference type="InterPro" id="IPR014911">
    <property type="entry name" value="PilS_N"/>
</dbReference>